<dbReference type="PANTHER" id="PTHR22978">
    <property type="entry name" value="B-CELL TRANSLOCATION GENE"/>
    <property type="match status" value="1"/>
</dbReference>
<reference evidence="3" key="1">
    <citation type="journal article" date="2020" name="J. Eukaryot. Microbiol.">
        <title>De novo Sequencing, Assembly and Annotation of the Transcriptome for the Free-Living Testate Amoeba Arcella intermedia.</title>
        <authorList>
            <person name="Ribeiro G.M."/>
            <person name="Porfirio-Sousa A.L."/>
            <person name="Maurer-Alcala X.X."/>
            <person name="Katz L.A."/>
            <person name="Lahr D.J.G."/>
        </authorList>
    </citation>
    <scope>NUCLEOTIDE SEQUENCE</scope>
</reference>
<dbReference type="Gene3D" id="3.90.640.90">
    <property type="entry name" value="Anti-proliferative protein, N-terminal domain"/>
    <property type="match status" value="1"/>
</dbReference>
<dbReference type="InterPro" id="IPR002087">
    <property type="entry name" value="Anti_prolifrtn"/>
</dbReference>
<dbReference type="GO" id="GO:0005634">
    <property type="term" value="C:nucleus"/>
    <property type="evidence" value="ECO:0007669"/>
    <property type="project" value="TreeGrafter"/>
</dbReference>
<protein>
    <recommendedName>
        <fullName evidence="2">Anti-proliferative protein domain-containing protein</fullName>
    </recommendedName>
</protein>
<comment type="similarity">
    <text evidence="1">Belongs to the BTG family.</text>
</comment>
<accession>A0A6B2LNB2</accession>
<dbReference type="AlphaFoldDB" id="A0A6B2LNB2"/>
<feature type="domain" description="Anti-proliferative protein" evidence="2">
    <location>
        <begin position="10"/>
        <end position="94"/>
    </location>
</feature>
<dbReference type="InterPro" id="IPR036054">
    <property type="entry name" value="BTG-like_sf"/>
</dbReference>
<dbReference type="Pfam" id="PF07742">
    <property type="entry name" value="BTG"/>
    <property type="match status" value="1"/>
</dbReference>
<dbReference type="SUPFAM" id="SSF160696">
    <property type="entry name" value="BTG domain-like"/>
    <property type="match status" value="1"/>
</dbReference>
<dbReference type="GO" id="GO:0005737">
    <property type="term" value="C:cytoplasm"/>
    <property type="evidence" value="ECO:0007669"/>
    <property type="project" value="TreeGrafter"/>
</dbReference>
<dbReference type="InterPro" id="IPR033332">
    <property type="entry name" value="BTG"/>
</dbReference>
<evidence type="ECO:0000256" key="1">
    <source>
        <dbReference type="ARBA" id="ARBA00007989"/>
    </source>
</evidence>
<dbReference type="PANTHER" id="PTHR22978:SF22">
    <property type="entry name" value="BTG FAMILY PROTEIN"/>
    <property type="match status" value="1"/>
</dbReference>
<sequence length="151" mass="17938">MICDRGDILPIKAERFFSVLVSLMSSRFHNHWYPEDPLRGHAYRSISFDTMNEIDSLLLKAAQVADIKSLRVSMHPDIEHVVMWINPGEVIVKRFYTSRPTSEDIIFSRIYDMYQNQPYQNQPYPNQPYPSQPYQNAPYQNQPYYPKAIYW</sequence>
<proteinExistence type="inferred from homology"/>
<evidence type="ECO:0000259" key="2">
    <source>
        <dbReference type="Pfam" id="PF07742"/>
    </source>
</evidence>
<name>A0A6B2LNB2_9EUKA</name>
<dbReference type="EMBL" id="GIBP01009262">
    <property type="protein sequence ID" value="NDV38231.1"/>
    <property type="molecule type" value="Transcribed_RNA"/>
</dbReference>
<evidence type="ECO:0000313" key="3">
    <source>
        <dbReference type="EMBL" id="NDV38231.1"/>
    </source>
</evidence>
<organism evidence="3">
    <name type="scientific">Arcella intermedia</name>
    <dbReference type="NCBI Taxonomy" id="1963864"/>
    <lineage>
        <taxon>Eukaryota</taxon>
        <taxon>Amoebozoa</taxon>
        <taxon>Tubulinea</taxon>
        <taxon>Elardia</taxon>
        <taxon>Arcellinida</taxon>
        <taxon>Sphaerothecina</taxon>
        <taxon>Arcellidae</taxon>
        <taxon>Arcella</taxon>
    </lineage>
</organism>